<dbReference type="Proteomes" id="UP000501237">
    <property type="component" value="Chromosome"/>
</dbReference>
<reference evidence="2 8" key="1">
    <citation type="submission" date="2019-12" db="EMBL/GenBank/DDBJ databases">
        <title>complete genome sequences of Pseudomonas otitidis str. WP8-S17-CRE-03 isolated from wastewater treatment plant effluent.</title>
        <authorList>
            <person name="Sekizuka T."/>
            <person name="Itokawa K."/>
            <person name="Yatsu K."/>
            <person name="Inamine Y."/>
            <person name="Kuroda M."/>
        </authorList>
    </citation>
    <scope>NUCLEOTIDE SEQUENCE [LARGE SCALE GENOMIC DNA]</scope>
    <source>
        <strain evidence="2 8">WP8-S17-CRE-03</strain>
    </source>
</reference>
<dbReference type="PANTHER" id="PTHR36180">
    <property type="entry name" value="DNA-BINDING PROTEIN-RELATED-RELATED"/>
    <property type="match status" value="1"/>
</dbReference>
<dbReference type="GeneID" id="57397007"/>
<reference evidence="4 9" key="4">
    <citation type="submission" date="2023-10" db="EMBL/GenBank/DDBJ databases">
        <title>Pseudomonas otitidis isolated from a paediatric patient with cystic fibrosis in Chile.</title>
        <authorList>
            <person name="Amsteins-Romero L."/>
            <person name="Opazo-Capurro A."/>
            <person name="Matus-Kohler M."/>
            <person name="Gonzalez-Rocha G."/>
        </authorList>
    </citation>
    <scope>NUCLEOTIDE SEQUENCE [LARGE SCALE GENOMIC DNA]</scope>
    <source>
        <strain evidence="4 9">P-714</strain>
    </source>
</reference>
<dbReference type="KEGG" id="poj:PtoMrB4_17920"/>
<reference evidence="3 7" key="3">
    <citation type="journal article" date="2020" name="Microbiol. Resour. Announc.">
        <title>Complete genome sequence of Pseudomonas otitidis strain MrB4, isolated from Lake Biwa in Japan.</title>
        <authorList>
            <person name="Miyazaki K."/>
            <person name="Hase E."/>
            <person name="Maruya T."/>
        </authorList>
    </citation>
    <scope>NUCLEOTIDE SEQUENCE [LARGE SCALE GENOMIC DNA]</scope>
    <source>
        <strain evidence="3 7">MrB4</strain>
    </source>
</reference>
<dbReference type="EMBL" id="JAWJUL010000114">
    <property type="protein sequence ID" value="MDV3442365.1"/>
    <property type="molecule type" value="Genomic_DNA"/>
</dbReference>
<dbReference type="Pfam" id="PF02498">
    <property type="entry name" value="Bro-N"/>
    <property type="match status" value="1"/>
</dbReference>
<evidence type="ECO:0000313" key="2">
    <source>
        <dbReference type="EMBL" id="BBT17738.1"/>
    </source>
</evidence>
<gene>
    <name evidence="5" type="ORF">GO594_26540</name>
    <name evidence="3" type="ORF">PtoMrB4_17920</name>
    <name evidence="4" type="ORF">R0G64_23440</name>
    <name evidence="2" type="ORF">WP8S17C03_37870</name>
</gene>
<dbReference type="RefSeq" id="WP_107331189.1">
    <property type="nucleotide sequence ID" value="NZ_AP022213.1"/>
</dbReference>
<evidence type="ECO:0000313" key="6">
    <source>
        <dbReference type="Proteomes" id="UP000461288"/>
    </source>
</evidence>
<evidence type="ECO:0000313" key="9">
    <source>
        <dbReference type="Proteomes" id="UP001273935"/>
    </source>
</evidence>
<dbReference type="PANTHER" id="PTHR36180:SF2">
    <property type="entry name" value="BRO FAMILY PROTEIN"/>
    <property type="match status" value="1"/>
</dbReference>
<dbReference type="PROSITE" id="PS51750">
    <property type="entry name" value="BRO_N"/>
    <property type="match status" value="1"/>
</dbReference>
<evidence type="ECO:0000313" key="7">
    <source>
        <dbReference type="Proteomes" id="UP000501237"/>
    </source>
</evidence>
<reference evidence="5 6" key="2">
    <citation type="submission" date="2019-12" db="EMBL/GenBank/DDBJ databases">
        <title>Draft genome sequence of Pseudomonas otitidis recovered from a chicken carcass.</title>
        <authorList>
            <person name="Vieira T.R."/>
            <person name="Oliviera E.F.C."/>
            <person name="Silva N.M.V."/>
            <person name="Sambrano G.E."/>
            <person name="Cibulski S.P."/>
            <person name="Cardoso M.R.I."/>
        </authorList>
    </citation>
    <scope>NUCLEOTIDE SEQUENCE [LARGE SCALE GENOMIC DNA]</scope>
    <source>
        <strain evidence="5 6">25_K</strain>
    </source>
</reference>
<dbReference type="EMBL" id="WTFN01000103">
    <property type="protein sequence ID" value="MWK59560.1"/>
    <property type="molecule type" value="Genomic_DNA"/>
</dbReference>
<dbReference type="InterPro" id="IPR003497">
    <property type="entry name" value="BRO_N_domain"/>
</dbReference>
<protein>
    <submittedName>
        <fullName evidence="4">BRO family protein</fullName>
    </submittedName>
    <submittedName>
        <fullName evidence="5">Phage antirepressor</fullName>
    </submittedName>
</protein>
<dbReference type="EMBL" id="AP022213">
    <property type="protein sequence ID" value="BBT17738.1"/>
    <property type="molecule type" value="Genomic_DNA"/>
</dbReference>
<dbReference type="SMART" id="SM01040">
    <property type="entry name" value="Bro-N"/>
    <property type="match status" value="1"/>
</dbReference>
<dbReference type="AlphaFoldDB" id="A0A679GC84"/>
<evidence type="ECO:0000313" key="8">
    <source>
        <dbReference type="Proteomes" id="UP000515591"/>
    </source>
</evidence>
<accession>A0A679GC84</accession>
<organism evidence="3 7">
    <name type="scientific">Metapseudomonas otitidis</name>
    <dbReference type="NCBI Taxonomy" id="319939"/>
    <lineage>
        <taxon>Bacteria</taxon>
        <taxon>Pseudomonadati</taxon>
        <taxon>Pseudomonadota</taxon>
        <taxon>Gammaproteobacteria</taxon>
        <taxon>Pseudomonadales</taxon>
        <taxon>Pseudomonadaceae</taxon>
        <taxon>Metapseudomonas</taxon>
    </lineage>
</organism>
<proteinExistence type="predicted"/>
<dbReference type="Proteomes" id="UP001273935">
    <property type="component" value="Unassembled WGS sequence"/>
</dbReference>
<dbReference type="Proteomes" id="UP000461288">
    <property type="component" value="Unassembled WGS sequence"/>
</dbReference>
<name>A0A679GC84_9GAMM</name>
<dbReference type="Proteomes" id="UP000515591">
    <property type="component" value="Chromosome"/>
</dbReference>
<evidence type="ECO:0000313" key="3">
    <source>
        <dbReference type="EMBL" id="BCA27815.1"/>
    </source>
</evidence>
<evidence type="ECO:0000313" key="5">
    <source>
        <dbReference type="EMBL" id="MWK59560.1"/>
    </source>
</evidence>
<evidence type="ECO:0000313" key="4">
    <source>
        <dbReference type="EMBL" id="MDV3442365.1"/>
    </source>
</evidence>
<feature type="domain" description="Bro-N" evidence="1">
    <location>
        <begin position="2"/>
        <end position="108"/>
    </location>
</feature>
<keyword evidence="9" id="KW-1185">Reference proteome</keyword>
<evidence type="ECO:0000259" key="1">
    <source>
        <dbReference type="PROSITE" id="PS51750"/>
    </source>
</evidence>
<sequence length="169" mass="19786">MHDAYTPIVFQRHNHQLRAAMVDNQPWFVAMDFARMIGALKPGRLPRLVDPHQRRAVRLRHASGGSEEVIALSEAGAYRLLYRYQHPEHRCLSRWLSEEVVPTLHDHYRDANAAPRRAYMSWANQRIGVVKWQGDIWIARRDLPVFLCSREEPALGNEPSWKHMPFGDW</sequence>
<dbReference type="EMBL" id="AP022642">
    <property type="protein sequence ID" value="BCA27815.1"/>
    <property type="molecule type" value="Genomic_DNA"/>
</dbReference>